<feature type="transmembrane region" description="Helical" evidence="1">
    <location>
        <begin position="361"/>
        <end position="380"/>
    </location>
</feature>
<feature type="transmembrane region" description="Helical" evidence="1">
    <location>
        <begin position="232"/>
        <end position="250"/>
    </location>
</feature>
<evidence type="ECO:0000259" key="3">
    <source>
        <dbReference type="Pfam" id="PF19040"/>
    </source>
</evidence>
<feature type="transmembrane region" description="Helical" evidence="1">
    <location>
        <begin position="322"/>
        <end position="340"/>
    </location>
</feature>
<comment type="caution">
    <text evidence="4">The sequence shown here is derived from an EMBL/GenBank/DDBJ whole genome shotgun (WGS) entry which is preliminary data.</text>
</comment>
<dbReference type="InterPro" id="IPR002656">
    <property type="entry name" value="Acyl_transf_3_dom"/>
</dbReference>
<dbReference type="GO" id="GO:0016747">
    <property type="term" value="F:acyltransferase activity, transferring groups other than amino-acyl groups"/>
    <property type="evidence" value="ECO:0007669"/>
    <property type="project" value="InterPro"/>
</dbReference>
<feature type="transmembrane region" description="Helical" evidence="1">
    <location>
        <begin position="256"/>
        <end position="276"/>
    </location>
</feature>
<dbReference type="EMBL" id="JABERL010000048">
    <property type="protein sequence ID" value="NNH78716.1"/>
    <property type="molecule type" value="Genomic_DNA"/>
</dbReference>
<keyword evidence="1" id="KW-0472">Membrane</keyword>
<accession>A0A7Y2RHS6</accession>
<dbReference type="RefSeq" id="WP_104510074.1">
    <property type="nucleotide sequence ID" value="NZ_JABERL010000048.1"/>
</dbReference>
<feature type="transmembrane region" description="Helical" evidence="1">
    <location>
        <begin position="297"/>
        <end position="316"/>
    </location>
</feature>
<dbReference type="PANTHER" id="PTHR23028">
    <property type="entry name" value="ACETYLTRANSFERASE"/>
    <property type="match status" value="1"/>
</dbReference>
<dbReference type="AlphaFoldDB" id="A0A7Y2RHS6"/>
<dbReference type="GO" id="GO:0009103">
    <property type="term" value="P:lipopolysaccharide biosynthetic process"/>
    <property type="evidence" value="ECO:0007669"/>
    <property type="project" value="TreeGrafter"/>
</dbReference>
<sequence>MYDEKFYRYDIQGLRAISALIIMIYHIWLNKVSGGVDVFFVISGFLIGTQFLRSIEKNGTIYFFVFWSRILSRIAPTACFVILCTAILTLVFIPPALWKMGINEFITSTLNLQNWELYRTSTNYLAKDNPPSQYQQFWALSIQIQFYLIVITIFICSSFFIKKKPKFNMYLILIILIILISFIYSIYFTNISPEKSYFSTGTRLWEFGFGLLAAYFYPYAKRIKIKNKISTTLYLSSFIIFLFVGLFIPSSINYPGYISLVPVLCAFLFILIGSNIRNDFLLKKILAIKFMQKMGDLSFTIYLWHWPLLIFSQYYLDTTDISLTYGLMIILLAIIFSYLTHKLVEYPTLNYLRSCSIRKSIFIIFIILASISSLGIVIRFKMIKEAHTYFSNHLEYLEVHSLPIDKANIFPELKTLILSNYDRPEAINKCLSGPICIYGKENSNITVALVGASHAAQWQPVLEYAANKYNFKLVTILSLPKDTTRLEINKINPDVIVTTSTITNEKNSNEVLNDIEFWKDLTEDGIKVIGIRDNPRFSIYQNSCISKNPDNLLKCSLSRDQVFQKENIAEIYEKEIDGFYSVDLTKLICFEKLCPSTVNGIIIYYDKHHFSNSFMTYISKIAVAEIVNQAPGVLNK</sequence>
<dbReference type="InterPro" id="IPR050879">
    <property type="entry name" value="Acyltransferase_3"/>
</dbReference>
<dbReference type="GO" id="GO:0016020">
    <property type="term" value="C:membrane"/>
    <property type="evidence" value="ECO:0007669"/>
    <property type="project" value="TreeGrafter"/>
</dbReference>
<dbReference type="Proteomes" id="UP000569202">
    <property type="component" value="Unassembled WGS sequence"/>
</dbReference>
<dbReference type="InterPro" id="IPR043968">
    <property type="entry name" value="SGNH"/>
</dbReference>
<dbReference type="Pfam" id="PF01757">
    <property type="entry name" value="Acyl_transf_3"/>
    <property type="match status" value="1"/>
</dbReference>
<keyword evidence="1" id="KW-1133">Transmembrane helix</keyword>
<gene>
    <name evidence="4" type="ORF">HLH17_13855</name>
</gene>
<feature type="transmembrane region" description="Helical" evidence="1">
    <location>
        <begin position="35"/>
        <end position="53"/>
    </location>
</feature>
<dbReference type="PANTHER" id="PTHR23028:SF53">
    <property type="entry name" value="ACYL_TRANSF_3 DOMAIN-CONTAINING PROTEIN"/>
    <property type="match status" value="1"/>
</dbReference>
<feature type="transmembrane region" description="Helical" evidence="1">
    <location>
        <begin position="137"/>
        <end position="160"/>
    </location>
</feature>
<evidence type="ECO:0000256" key="1">
    <source>
        <dbReference type="SAM" id="Phobius"/>
    </source>
</evidence>
<evidence type="ECO:0000313" key="5">
    <source>
        <dbReference type="Proteomes" id="UP000569202"/>
    </source>
</evidence>
<evidence type="ECO:0000313" key="4">
    <source>
        <dbReference type="EMBL" id="NNH78716.1"/>
    </source>
</evidence>
<feature type="transmembrane region" description="Helical" evidence="1">
    <location>
        <begin position="12"/>
        <end position="29"/>
    </location>
</feature>
<feature type="transmembrane region" description="Helical" evidence="1">
    <location>
        <begin position="202"/>
        <end position="220"/>
    </location>
</feature>
<feature type="domain" description="SGNH" evidence="3">
    <location>
        <begin position="433"/>
        <end position="619"/>
    </location>
</feature>
<feature type="transmembrane region" description="Helical" evidence="1">
    <location>
        <begin position="167"/>
        <end position="187"/>
    </location>
</feature>
<keyword evidence="1" id="KW-0812">Transmembrane</keyword>
<feature type="transmembrane region" description="Helical" evidence="1">
    <location>
        <begin position="74"/>
        <end position="93"/>
    </location>
</feature>
<evidence type="ECO:0000259" key="2">
    <source>
        <dbReference type="Pfam" id="PF01757"/>
    </source>
</evidence>
<name>A0A7Y2RHS6_9GAMM</name>
<keyword evidence="4" id="KW-0012">Acyltransferase</keyword>
<keyword evidence="4" id="KW-0808">Transferase</keyword>
<feature type="domain" description="Acyltransferase 3" evidence="2">
    <location>
        <begin position="9"/>
        <end position="340"/>
    </location>
</feature>
<organism evidence="4 5">
    <name type="scientific">Acinetobacter terrae</name>
    <dbReference type="NCBI Taxonomy" id="2731247"/>
    <lineage>
        <taxon>Bacteria</taxon>
        <taxon>Pseudomonadati</taxon>
        <taxon>Pseudomonadota</taxon>
        <taxon>Gammaproteobacteria</taxon>
        <taxon>Moraxellales</taxon>
        <taxon>Moraxellaceae</taxon>
        <taxon>Acinetobacter</taxon>
        <taxon>Acinetobacter Taxon 24</taxon>
    </lineage>
</organism>
<reference evidence="4 5" key="1">
    <citation type="submission" date="2020-04" db="EMBL/GenBank/DDBJ databases">
        <title>Acinetobacter Taxon 24.</title>
        <authorList>
            <person name="Nemec A."/>
            <person name="Radolfova-Krizova L."/>
            <person name="Higgins P.G."/>
            <person name="Spanelova P."/>
        </authorList>
    </citation>
    <scope>NUCLEOTIDE SEQUENCE [LARGE SCALE GENOMIC DNA]</scope>
    <source>
        <strain evidence="4 5">ANC 5380</strain>
    </source>
</reference>
<protein>
    <submittedName>
        <fullName evidence="4">Acyltransferase</fullName>
    </submittedName>
</protein>
<proteinExistence type="predicted"/>
<dbReference type="Pfam" id="PF19040">
    <property type="entry name" value="SGNH"/>
    <property type="match status" value="1"/>
</dbReference>